<proteinExistence type="predicted"/>
<accession>A0ABU7THQ6</accession>
<evidence type="ECO:0000313" key="3">
    <source>
        <dbReference type="Proteomes" id="UP001355206"/>
    </source>
</evidence>
<evidence type="ECO:0000256" key="1">
    <source>
        <dbReference type="SAM" id="MobiDB-lite"/>
    </source>
</evidence>
<sequence>MRGAPSPERPDPSPCPSPARERGPASRLSLPHLVEGPPRCGERCVLSKRPAGSGGCAPKPRPAPRRRRR</sequence>
<name>A0ABU7THQ6_9HYPH</name>
<feature type="region of interest" description="Disordered" evidence="1">
    <location>
        <begin position="1"/>
        <end position="69"/>
    </location>
</feature>
<dbReference type="EMBL" id="MLCA01000001">
    <property type="protein sequence ID" value="MEE7489255.1"/>
    <property type="molecule type" value="Genomic_DNA"/>
</dbReference>
<evidence type="ECO:0000313" key="2">
    <source>
        <dbReference type="EMBL" id="MEE7489255.1"/>
    </source>
</evidence>
<dbReference type="Proteomes" id="UP001355206">
    <property type="component" value="Unassembled WGS sequence"/>
</dbReference>
<keyword evidence="3" id="KW-1185">Reference proteome</keyword>
<gene>
    <name evidence="2" type="ORF">MOTC310_01690</name>
</gene>
<organism evidence="2 3">
    <name type="scientific">Methylobacterium oryzae</name>
    <dbReference type="NCBI Taxonomy" id="334852"/>
    <lineage>
        <taxon>Bacteria</taxon>
        <taxon>Pseudomonadati</taxon>
        <taxon>Pseudomonadota</taxon>
        <taxon>Alphaproteobacteria</taxon>
        <taxon>Hyphomicrobiales</taxon>
        <taxon>Methylobacteriaceae</taxon>
        <taxon>Methylobacterium</taxon>
    </lineage>
</organism>
<protein>
    <submittedName>
        <fullName evidence="2">Uncharacterized protein</fullName>
    </submittedName>
</protein>
<reference evidence="2 3" key="1">
    <citation type="journal article" date="2012" name="Genet. Mol. Biol.">
        <title>Analysis of 16S rRNA and mxaF genes revealing insights into Methylobacterium niche-specific plant association.</title>
        <authorList>
            <person name="Dourado M.N."/>
            <person name="Andreote F.D."/>
            <person name="Dini-Andreote F."/>
            <person name="Conti R."/>
            <person name="Araujo J.M."/>
            <person name="Araujo W.L."/>
        </authorList>
    </citation>
    <scope>NUCLEOTIDE SEQUENCE [LARGE SCALE GENOMIC DNA]</scope>
    <source>
        <strain evidence="2 3">TC3-10</strain>
    </source>
</reference>
<comment type="caution">
    <text evidence="2">The sequence shown here is derived from an EMBL/GenBank/DDBJ whole genome shotgun (WGS) entry which is preliminary data.</text>
</comment>